<protein>
    <submittedName>
        <fullName evidence="2">RimJ/RimL family protein N-acetyltransferase</fullName>
    </submittedName>
</protein>
<dbReference type="SUPFAM" id="SSF55729">
    <property type="entry name" value="Acyl-CoA N-acyltransferases (Nat)"/>
    <property type="match status" value="1"/>
</dbReference>
<name>A0A285D552_9BACI</name>
<dbReference type="OrthoDB" id="9773249at2"/>
<evidence type="ECO:0000313" key="2">
    <source>
        <dbReference type="EMBL" id="SNX74920.1"/>
    </source>
</evidence>
<evidence type="ECO:0000259" key="1">
    <source>
        <dbReference type="PROSITE" id="PS51186"/>
    </source>
</evidence>
<dbReference type="InterPro" id="IPR000182">
    <property type="entry name" value="GNAT_dom"/>
</dbReference>
<accession>A0A285D552</accession>
<dbReference type="GO" id="GO:0016747">
    <property type="term" value="F:acyltransferase activity, transferring groups other than amino-acyl groups"/>
    <property type="evidence" value="ECO:0007669"/>
    <property type="project" value="InterPro"/>
</dbReference>
<dbReference type="Pfam" id="PF00583">
    <property type="entry name" value="Acetyltransf_1"/>
    <property type="match status" value="1"/>
</dbReference>
<dbReference type="CDD" id="cd04301">
    <property type="entry name" value="NAT_SF"/>
    <property type="match status" value="1"/>
</dbReference>
<dbReference type="PIRSF" id="PIRSF037663">
    <property type="entry name" value="Acetyltransf_GNAT_prd"/>
    <property type="match status" value="1"/>
</dbReference>
<dbReference type="Proteomes" id="UP000219546">
    <property type="component" value="Unassembled WGS sequence"/>
</dbReference>
<dbReference type="Gene3D" id="3.40.630.30">
    <property type="match status" value="1"/>
</dbReference>
<dbReference type="RefSeq" id="WP_097160196.1">
    <property type="nucleotide sequence ID" value="NZ_JBEPMQ010000011.1"/>
</dbReference>
<sequence length="168" mass="19310">MKIRDAVIEDAPHLVNLIKEVEESNFMLFGPGERQTTAEQLLHRIESMTQDETSTIIVGEADDRTLAGYLMAIGGNPTRARHKVYLVVGVSGKFRGKGVGTQLFLRLEEWSRTKNIHRLELTVLTHNERAISLYKKMGFEIEGTKRDSLFIDGIYRDEYYMSKLIRDY</sequence>
<evidence type="ECO:0000313" key="3">
    <source>
        <dbReference type="Proteomes" id="UP000219546"/>
    </source>
</evidence>
<dbReference type="PANTHER" id="PTHR43415">
    <property type="entry name" value="SPERMIDINE N(1)-ACETYLTRANSFERASE"/>
    <property type="match status" value="1"/>
</dbReference>
<feature type="domain" description="N-acetyltransferase" evidence="1">
    <location>
        <begin position="1"/>
        <end position="166"/>
    </location>
</feature>
<reference evidence="2 3" key="1">
    <citation type="submission" date="2017-08" db="EMBL/GenBank/DDBJ databases">
        <authorList>
            <person name="de Groot N.N."/>
        </authorList>
    </citation>
    <scope>NUCLEOTIDE SEQUENCE [LARGE SCALE GENOMIC DNA]</scope>
    <source>
        <strain evidence="2 3">JC228</strain>
    </source>
</reference>
<dbReference type="InterPro" id="IPR017255">
    <property type="entry name" value="AcTrfase_GNAT_prd"/>
</dbReference>
<dbReference type="InterPro" id="IPR016181">
    <property type="entry name" value="Acyl_CoA_acyltransferase"/>
</dbReference>
<dbReference type="PANTHER" id="PTHR43415:SF3">
    <property type="entry name" value="GNAT-FAMILY ACETYLTRANSFERASE"/>
    <property type="match status" value="1"/>
</dbReference>
<organism evidence="2 3">
    <name type="scientific">Bacillus oleivorans</name>
    <dbReference type="NCBI Taxonomy" id="1448271"/>
    <lineage>
        <taxon>Bacteria</taxon>
        <taxon>Bacillati</taxon>
        <taxon>Bacillota</taxon>
        <taxon>Bacilli</taxon>
        <taxon>Bacillales</taxon>
        <taxon>Bacillaceae</taxon>
        <taxon>Bacillus</taxon>
    </lineage>
</organism>
<keyword evidence="2" id="KW-0808">Transferase</keyword>
<gene>
    <name evidence="2" type="ORF">SAMN05877753_110161</name>
</gene>
<dbReference type="EMBL" id="OAOP01000010">
    <property type="protein sequence ID" value="SNX74920.1"/>
    <property type="molecule type" value="Genomic_DNA"/>
</dbReference>
<dbReference type="PROSITE" id="PS51186">
    <property type="entry name" value="GNAT"/>
    <property type="match status" value="1"/>
</dbReference>
<keyword evidence="3" id="KW-1185">Reference proteome</keyword>
<proteinExistence type="predicted"/>
<dbReference type="AlphaFoldDB" id="A0A285D552"/>